<name>A0A392TDV3_9FABA</name>
<dbReference type="AlphaFoldDB" id="A0A392TDV3"/>
<organism evidence="1 2">
    <name type="scientific">Trifolium medium</name>
    <dbReference type="NCBI Taxonomy" id="97028"/>
    <lineage>
        <taxon>Eukaryota</taxon>
        <taxon>Viridiplantae</taxon>
        <taxon>Streptophyta</taxon>
        <taxon>Embryophyta</taxon>
        <taxon>Tracheophyta</taxon>
        <taxon>Spermatophyta</taxon>
        <taxon>Magnoliopsida</taxon>
        <taxon>eudicotyledons</taxon>
        <taxon>Gunneridae</taxon>
        <taxon>Pentapetalae</taxon>
        <taxon>rosids</taxon>
        <taxon>fabids</taxon>
        <taxon>Fabales</taxon>
        <taxon>Fabaceae</taxon>
        <taxon>Papilionoideae</taxon>
        <taxon>50 kb inversion clade</taxon>
        <taxon>NPAAA clade</taxon>
        <taxon>Hologalegina</taxon>
        <taxon>IRL clade</taxon>
        <taxon>Trifolieae</taxon>
        <taxon>Trifolium</taxon>
    </lineage>
</organism>
<evidence type="ECO:0000313" key="2">
    <source>
        <dbReference type="Proteomes" id="UP000265520"/>
    </source>
</evidence>
<sequence length="29" mass="3011">LEIRSQGSVTGDPPSWLVLVAVWGGGGWS</sequence>
<accession>A0A392TDV3</accession>
<dbReference type="EMBL" id="LXQA010561286">
    <property type="protein sequence ID" value="MCI59321.1"/>
    <property type="molecule type" value="Genomic_DNA"/>
</dbReference>
<proteinExistence type="predicted"/>
<reference evidence="1 2" key="1">
    <citation type="journal article" date="2018" name="Front. Plant Sci.">
        <title>Red Clover (Trifolium pratense) and Zigzag Clover (T. medium) - A Picture of Genomic Similarities and Differences.</title>
        <authorList>
            <person name="Dluhosova J."/>
            <person name="Istvanek J."/>
            <person name="Nedelnik J."/>
            <person name="Repkova J."/>
        </authorList>
    </citation>
    <scope>NUCLEOTIDE SEQUENCE [LARGE SCALE GENOMIC DNA]</scope>
    <source>
        <strain evidence="2">cv. 10/8</strain>
        <tissue evidence="1">Leaf</tissue>
    </source>
</reference>
<evidence type="ECO:0000313" key="1">
    <source>
        <dbReference type="EMBL" id="MCI59321.1"/>
    </source>
</evidence>
<comment type="caution">
    <text evidence="1">The sequence shown here is derived from an EMBL/GenBank/DDBJ whole genome shotgun (WGS) entry which is preliminary data.</text>
</comment>
<keyword evidence="2" id="KW-1185">Reference proteome</keyword>
<dbReference type="Proteomes" id="UP000265520">
    <property type="component" value="Unassembled WGS sequence"/>
</dbReference>
<protein>
    <submittedName>
        <fullName evidence="1">Uncharacterized protein</fullName>
    </submittedName>
</protein>
<feature type="non-terminal residue" evidence="1">
    <location>
        <position position="1"/>
    </location>
</feature>